<evidence type="ECO:0000313" key="4">
    <source>
        <dbReference type="EMBL" id="GAI39296.1"/>
    </source>
</evidence>
<dbReference type="InterPro" id="IPR031303">
    <property type="entry name" value="C5_meth_CS"/>
</dbReference>
<dbReference type="NCBIfam" id="TIGR00675">
    <property type="entry name" value="dcm"/>
    <property type="match status" value="1"/>
</dbReference>
<feature type="non-terminal residue" evidence="4">
    <location>
        <position position="1"/>
    </location>
</feature>
<dbReference type="GO" id="GO:0008168">
    <property type="term" value="F:methyltransferase activity"/>
    <property type="evidence" value="ECO:0007669"/>
    <property type="project" value="UniProtKB-KW"/>
</dbReference>
<dbReference type="PANTHER" id="PTHR46098:SF1">
    <property type="entry name" value="TRNA (CYTOSINE(38)-C(5))-METHYLTRANSFERASE"/>
    <property type="match status" value="1"/>
</dbReference>
<evidence type="ECO:0008006" key="5">
    <source>
        <dbReference type="Google" id="ProtNLM"/>
    </source>
</evidence>
<keyword evidence="3" id="KW-0949">S-adenosyl-L-methionine</keyword>
<dbReference type="InterPro" id="IPR029063">
    <property type="entry name" value="SAM-dependent_MTases_sf"/>
</dbReference>
<gene>
    <name evidence="4" type="ORF">S06H3_49955</name>
</gene>
<evidence type="ECO:0000256" key="2">
    <source>
        <dbReference type="ARBA" id="ARBA00022679"/>
    </source>
</evidence>
<evidence type="ECO:0000256" key="1">
    <source>
        <dbReference type="ARBA" id="ARBA00022603"/>
    </source>
</evidence>
<dbReference type="PROSITE" id="PS51679">
    <property type="entry name" value="SAM_MT_C5"/>
    <property type="match status" value="1"/>
</dbReference>
<keyword evidence="1" id="KW-0489">Methyltransferase</keyword>
<accession>X1PA05</accession>
<dbReference type="InterPro" id="IPR050750">
    <property type="entry name" value="C5-MTase"/>
</dbReference>
<dbReference type="EMBL" id="BARV01031582">
    <property type="protein sequence ID" value="GAI39296.1"/>
    <property type="molecule type" value="Genomic_DNA"/>
</dbReference>
<name>X1PA05_9ZZZZ</name>
<dbReference type="Pfam" id="PF00145">
    <property type="entry name" value="DNA_methylase"/>
    <property type="match status" value="1"/>
</dbReference>
<dbReference type="Gene3D" id="3.40.50.150">
    <property type="entry name" value="Vaccinia Virus protein VP39"/>
    <property type="match status" value="1"/>
</dbReference>
<dbReference type="Gene3D" id="3.90.120.10">
    <property type="entry name" value="DNA Methylase, subunit A, domain 2"/>
    <property type="match status" value="1"/>
</dbReference>
<dbReference type="PANTHER" id="PTHR46098">
    <property type="entry name" value="TRNA (CYTOSINE(38)-C(5))-METHYLTRANSFERASE"/>
    <property type="match status" value="1"/>
</dbReference>
<reference evidence="4" key="1">
    <citation type="journal article" date="2014" name="Front. Microbiol.">
        <title>High frequency of phylogenetically diverse reductive dehalogenase-homologous genes in deep subseafloor sedimentary metagenomes.</title>
        <authorList>
            <person name="Kawai M."/>
            <person name="Futagami T."/>
            <person name="Toyoda A."/>
            <person name="Takaki Y."/>
            <person name="Nishi S."/>
            <person name="Hori S."/>
            <person name="Arai W."/>
            <person name="Tsubouchi T."/>
            <person name="Morono Y."/>
            <person name="Uchiyama I."/>
            <person name="Ito T."/>
            <person name="Fujiyama A."/>
            <person name="Inagaki F."/>
            <person name="Takami H."/>
        </authorList>
    </citation>
    <scope>NUCLEOTIDE SEQUENCE</scope>
    <source>
        <strain evidence="4">Expedition CK06-06</strain>
    </source>
</reference>
<keyword evidence="2" id="KW-0808">Transferase</keyword>
<comment type="caution">
    <text evidence="4">The sequence shown here is derived from an EMBL/GenBank/DDBJ whole genome shotgun (WGS) entry which is preliminary data.</text>
</comment>
<sequence>ALNDIEYDVFYKVLNASLFGIPQKRERIYILGFRKDLKINNFTFPLPIKKYIKLKDVLLPDLKTKNYIINRKDISFKKEIAIKIDLYGNYPLKPIRVGTVNKGGQGERIYHECGHAITLSAYGGGIGAKTGLYLINGKVRRLVPRECAIIMGFPNTFKIHPSDSQAFKQFGNSIVIDVLQAIILEIIKEGILNEQRTINKIGITHS</sequence>
<protein>
    <recommendedName>
        <fullName evidence="5">DNA (cytosine-5-)-methyltransferase</fullName>
    </recommendedName>
</protein>
<dbReference type="SUPFAM" id="SSF53335">
    <property type="entry name" value="S-adenosyl-L-methionine-dependent methyltransferases"/>
    <property type="match status" value="1"/>
</dbReference>
<evidence type="ECO:0000256" key="3">
    <source>
        <dbReference type="ARBA" id="ARBA00022691"/>
    </source>
</evidence>
<proteinExistence type="predicted"/>
<dbReference type="GO" id="GO:0032259">
    <property type="term" value="P:methylation"/>
    <property type="evidence" value="ECO:0007669"/>
    <property type="project" value="UniProtKB-KW"/>
</dbReference>
<dbReference type="InterPro" id="IPR001525">
    <property type="entry name" value="C5_MeTfrase"/>
</dbReference>
<dbReference type="PROSITE" id="PS00095">
    <property type="entry name" value="C5_MTASE_2"/>
    <property type="match status" value="1"/>
</dbReference>
<dbReference type="AlphaFoldDB" id="X1PA05"/>
<organism evidence="4">
    <name type="scientific">marine sediment metagenome</name>
    <dbReference type="NCBI Taxonomy" id="412755"/>
    <lineage>
        <taxon>unclassified sequences</taxon>
        <taxon>metagenomes</taxon>
        <taxon>ecological metagenomes</taxon>
    </lineage>
</organism>